<dbReference type="InterPro" id="IPR016181">
    <property type="entry name" value="Acyl_CoA_acyltransferase"/>
</dbReference>
<dbReference type="Pfam" id="PF00583">
    <property type="entry name" value="Acetyltransf_1"/>
    <property type="match status" value="1"/>
</dbReference>
<sequence>MRELTDTDEFVELIDGDLLCALVAQGFTGASRAWASDDGRAIAASCPDLARRDRLAVHGSIAAAVGLVGLVLEEVGPSFRPIGDRRLIHSLADMIELTSGQSLRTSSEFGWMERREPLPDNTTAAHWLRQSEENEIGDLLALAAPTSDAQPGDPGVDGWAGIRDDHGRLVAVAALAWSAPTVGYLCGVATHPDARGRGLARQVCTLVAGDAIVTRGAVGLMVDDDNTAAIGLYRSLGLSYRPISAAYVHNGL</sequence>
<dbReference type="InterPro" id="IPR000182">
    <property type="entry name" value="GNAT_dom"/>
</dbReference>
<dbReference type="Proteomes" id="UP000199103">
    <property type="component" value="Chromosome I"/>
</dbReference>
<accession>A0A1H1Z323</accession>
<dbReference type="EMBL" id="LT629772">
    <property type="protein sequence ID" value="SDT28017.1"/>
    <property type="molecule type" value="Genomic_DNA"/>
</dbReference>
<organism evidence="2 3">
    <name type="scientific">Microlunatus soli</name>
    <dbReference type="NCBI Taxonomy" id="630515"/>
    <lineage>
        <taxon>Bacteria</taxon>
        <taxon>Bacillati</taxon>
        <taxon>Actinomycetota</taxon>
        <taxon>Actinomycetes</taxon>
        <taxon>Propionibacteriales</taxon>
        <taxon>Propionibacteriaceae</taxon>
        <taxon>Microlunatus</taxon>
    </lineage>
</organism>
<name>A0A1H1Z323_9ACTN</name>
<dbReference type="AlphaFoldDB" id="A0A1H1Z323"/>
<keyword evidence="2" id="KW-0808">Transferase</keyword>
<dbReference type="OrthoDB" id="5143160at2"/>
<reference evidence="2 3" key="1">
    <citation type="submission" date="2016-10" db="EMBL/GenBank/DDBJ databases">
        <authorList>
            <person name="de Groot N.N."/>
        </authorList>
    </citation>
    <scope>NUCLEOTIDE SEQUENCE [LARGE SCALE GENOMIC DNA]</scope>
    <source>
        <strain evidence="2 3">DSM 21800</strain>
    </source>
</reference>
<gene>
    <name evidence="2" type="ORF">SAMN04489812_4945</name>
</gene>
<keyword evidence="3" id="KW-1185">Reference proteome</keyword>
<proteinExistence type="predicted"/>
<dbReference type="RefSeq" id="WP_091528479.1">
    <property type="nucleotide sequence ID" value="NZ_LT629772.1"/>
</dbReference>
<dbReference type="SUPFAM" id="SSF55729">
    <property type="entry name" value="Acyl-CoA N-acyltransferases (Nat)"/>
    <property type="match status" value="1"/>
</dbReference>
<dbReference type="STRING" id="630515.SAMN04489812_4945"/>
<evidence type="ECO:0000259" key="1">
    <source>
        <dbReference type="PROSITE" id="PS51186"/>
    </source>
</evidence>
<evidence type="ECO:0000313" key="3">
    <source>
        <dbReference type="Proteomes" id="UP000199103"/>
    </source>
</evidence>
<evidence type="ECO:0000313" key="2">
    <source>
        <dbReference type="EMBL" id="SDT28017.1"/>
    </source>
</evidence>
<dbReference type="CDD" id="cd04301">
    <property type="entry name" value="NAT_SF"/>
    <property type="match status" value="1"/>
</dbReference>
<feature type="domain" description="N-acetyltransferase" evidence="1">
    <location>
        <begin position="112"/>
        <end position="252"/>
    </location>
</feature>
<dbReference type="PROSITE" id="PS51186">
    <property type="entry name" value="GNAT"/>
    <property type="match status" value="1"/>
</dbReference>
<dbReference type="GO" id="GO:0016747">
    <property type="term" value="F:acyltransferase activity, transferring groups other than amino-acyl groups"/>
    <property type="evidence" value="ECO:0007669"/>
    <property type="project" value="InterPro"/>
</dbReference>
<protein>
    <submittedName>
        <fullName evidence="2">Acetyltransferase (GNAT) family protein</fullName>
    </submittedName>
</protein>
<dbReference type="Gene3D" id="3.40.630.30">
    <property type="match status" value="1"/>
</dbReference>